<dbReference type="CDD" id="cd05233">
    <property type="entry name" value="SDR_c"/>
    <property type="match status" value="1"/>
</dbReference>
<proteinExistence type="inferred from homology"/>
<dbReference type="InterPro" id="IPR020904">
    <property type="entry name" value="Sc_DH/Rdtase_CS"/>
</dbReference>
<comment type="similarity">
    <text evidence="1">Belongs to the short-chain dehydrogenases/reductases (SDR) family.</text>
</comment>
<gene>
    <name evidence="3" type="primary">bacC_2</name>
    <name evidence="3" type="ORF">C1752_01851</name>
</gene>
<dbReference type="EMBL" id="PQWO01000004">
    <property type="protein sequence ID" value="PZD73863.1"/>
    <property type="molecule type" value="Genomic_DNA"/>
</dbReference>
<dbReference type="InterPro" id="IPR002347">
    <property type="entry name" value="SDR_fam"/>
</dbReference>
<dbReference type="Gene3D" id="3.40.50.720">
    <property type="entry name" value="NAD(P)-binding Rossmann-like Domain"/>
    <property type="match status" value="1"/>
</dbReference>
<organism evidence="3 4">
    <name type="scientific">Acaryochloris thomasi RCC1774</name>
    <dbReference type="NCBI Taxonomy" id="1764569"/>
    <lineage>
        <taxon>Bacteria</taxon>
        <taxon>Bacillati</taxon>
        <taxon>Cyanobacteriota</taxon>
        <taxon>Cyanophyceae</taxon>
        <taxon>Acaryochloridales</taxon>
        <taxon>Acaryochloridaceae</taxon>
        <taxon>Acaryochloris</taxon>
        <taxon>Acaryochloris thomasi</taxon>
    </lineage>
</organism>
<reference evidence="3 4" key="1">
    <citation type="journal article" date="2018" name="Sci. Rep.">
        <title>A novel species of the marine cyanobacterium Acaryochloris with a unique pigment content and lifestyle.</title>
        <authorList>
            <person name="Partensky F."/>
            <person name="Six C."/>
            <person name="Ratin M."/>
            <person name="Garczarek L."/>
            <person name="Vaulot D."/>
            <person name="Probert I."/>
            <person name="Calteau A."/>
            <person name="Gourvil P."/>
            <person name="Marie D."/>
            <person name="Grebert T."/>
            <person name="Bouchier C."/>
            <person name="Le Panse S."/>
            <person name="Gachenot M."/>
            <person name="Rodriguez F."/>
            <person name="Garrido J.L."/>
        </authorList>
    </citation>
    <scope>NUCLEOTIDE SEQUENCE [LARGE SCALE GENOMIC DNA]</scope>
    <source>
        <strain evidence="3 4">RCC1774</strain>
    </source>
</reference>
<dbReference type="RefSeq" id="WP_110985795.1">
    <property type="nucleotide sequence ID" value="NZ_CAWNWM010000004.1"/>
</dbReference>
<protein>
    <submittedName>
        <fullName evidence="3">Dihydroanticapsin 7-dehydrogenase</fullName>
        <ecNumber evidence="3">1.1.1.385</ecNumber>
    </submittedName>
</protein>
<dbReference type="GO" id="GO:0016491">
    <property type="term" value="F:oxidoreductase activity"/>
    <property type="evidence" value="ECO:0007669"/>
    <property type="project" value="UniProtKB-KW"/>
</dbReference>
<dbReference type="PROSITE" id="PS00061">
    <property type="entry name" value="ADH_SHORT"/>
    <property type="match status" value="1"/>
</dbReference>
<dbReference type="AlphaFoldDB" id="A0A2W1JKB0"/>
<dbReference type="PRINTS" id="PR00081">
    <property type="entry name" value="GDHRDH"/>
</dbReference>
<dbReference type="NCBIfam" id="NF005559">
    <property type="entry name" value="PRK07231.1"/>
    <property type="match status" value="1"/>
</dbReference>
<dbReference type="InterPro" id="IPR051122">
    <property type="entry name" value="SDR_DHRS6-like"/>
</dbReference>
<name>A0A2W1JKB0_9CYAN</name>
<comment type="caution">
    <text evidence="3">The sequence shown here is derived from an EMBL/GenBank/DDBJ whole genome shotgun (WGS) entry which is preliminary data.</text>
</comment>
<keyword evidence="4" id="KW-1185">Reference proteome</keyword>
<accession>A0A2W1JKB0</accession>
<evidence type="ECO:0000256" key="2">
    <source>
        <dbReference type="ARBA" id="ARBA00023002"/>
    </source>
</evidence>
<dbReference type="FunFam" id="3.40.50.720:FF:000084">
    <property type="entry name" value="Short-chain dehydrogenase reductase"/>
    <property type="match status" value="1"/>
</dbReference>
<dbReference type="Proteomes" id="UP000248857">
    <property type="component" value="Unassembled WGS sequence"/>
</dbReference>
<evidence type="ECO:0000313" key="3">
    <source>
        <dbReference type="EMBL" id="PZD73863.1"/>
    </source>
</evidence>
<dbReference type="Pfam" id="PF13561">
    <property type="entry name" value="adh_short_C2"/>
    <property type="match status" value="1"/>
</dbReference>
<sequence>MGKLDGKVALITGIGSGIGRAAAQLFCEAGATVFGVDHNSDLGASVAEDLESWGDRFHFHPADLSQERDCIQVVEECQRLCDGRRPVGDPRIDILYNNAGISIIAPFTETDSATLTKIMAVNFQAVYLLCQQVLPIMQAQGSGVIINTASELAIVAQPLYAAYCASKGAVLSLTRALALEYAQDNIRINALCPGPVDTPMLQQEFEQAESPTQARSAGIETIPIGRLGYPEEIAQVALYLASDAPALLHGASLVVDGGKTIL</sequence>
<evidence type="ECO:0000256" key="1">
    <source>
        <dbReference type="ARBA" id="ARBA00006484"/>
    </source>
</evidence>
<dbReference type="PANTHER" id="PTHR43477">
    <property type="entry name" value="DIHYDROANTICAPSIN 7-DEHYDROGENASE"/>
    <property type="match status" value="1"/>
</dbReference>
<dbReference type="PANTHER" id="PTHR43477:SF1">
    <property type="entry name" value="DIHYDROANTICAPSIN 7-DEHYDROGENASE"/>
    <property type="match status" value="1"/>
</dbReference>
<dbReference type="SUPFAM" id="SSF51735">
    <property type="entry name" value="NAD(P)-binding Rossmann-fold domains"/>
    <property type="match status" value="1"/>
</dbReference>
<dbReference type="InterPro" id="IPR036291">
    <property type="entry name" value="NAD(P)-bd_dom_sf"/>
</dbReference>
<keyword evidence="2 3" id="KW-0560">Oxidoreductase</keyword>
<dbReference type="EC" id="1.1.1.385" evidence="3"/>
<evidence type="ECO:0000313" key="4">
    <source>
        <dbReference type="Proteomes" id="UP000248857"/>
    </source>
</evidence>
<dbReference type="PRINTS" id="PR00080">
    <property type="entry name" value="SDRFAMILY"/>
</dbReference>
<dbReference type="OrthoDB" id="9785520at2"/>